<gene>
    <name evidence="13" type="ORF">BR63_00150</name>
</gene>
<dbReference type="GO" id="GO:0016491">
    <property type="term" value="F:oxidoreductase activity"/>
    <property type="evidence" value="ECO:0007669"/>
    <property type="project" value="UniProtKB-KW"/>
</dbReference>
<dbReference type="PANTHER" id="PTHR43255">
    <property type="entry name" value="IRON-SULFUR-BINDING OXIDOREDUCTASE FADF-RELATED-RELATED"/>
    <property type="match status" value="1"/>
</dbReference>
<evidence type="ECO:0000256" key="1">
    <source>
        <dbReference type="ARBA" id="ARBA00004651"/>
    </source>
</evidence>
<proteinExistence type="predicted"/>
<feature type="domain" description="4Fe-4S ferredoxin-type" evidence="12">
    <location>
        <begin position="272"/>
        <end position="303"/>
    </location>
</feature>
<dbReference type="GO" id="GO:0005886">
    <property type="term" value="C:plasma membrane"/>
    <property type="evidence" value="ECO:0007669"/>
    <property type="project" value="UniProtKB-SubCell"/>
</dbReference>
<organism evidence="13 14">
    <name type="scientific">Thermanaerosceptrum fracticalcis</name>
    <dbReference type="NCBI Taxonomy" id="1712410"/>
    <lineage>
        <taxon>Bacteria</taxon>
        <taxon>Bacillati</taxon>
        <taxon>Bacillota</taxon>
        <taxon>Clostridia</taxon>
        <taxon>Eubacteriales</taxon>
        <taxon>Peptococcaceae</taxon>
        <taxon>Thermanaerosceptrum</taxon>
    </lineage>
</organism>
<keyword evidence="3" id="KW-0004">4Fe-4S</keyword>
<dbReference type="PROSITE" id="PS51379">
    <property type="entry name" value="4FE4S_FER_2"/>
    <property type="match status" value="1"/>
</dbReference>
<dbReference type="SUPFAM" id="SSF46548">
    <property type="entry name" value="alpha-helical ferredoxin"/>
    <property type="match status" value="1"/>
</dbReference>
<dbReference type="OrthoDB" id="9794954at2"/>
<dbReference type="InterPro" id="IPR017896">
    <property type="entry name" value="4Fe4S_Fe-S-bd"/>
</dbReference>
<accession>A0A7G6DYH4</accession>
<evidence type="ECO:0000256" key="9">
    <source>
        <dbReference type="ARBA" id="ARBA00023014"/>
    </source>
</evidence>
<evidence type="ECO:0000313" key="14">
    <source>
        <dbReference type="Proteomes" id="UP000515847"/>
    </source>
</evidence>
<dbReference type="InterPro" id="IPR009051">
    <property type="entry name" value="Helical_ferredxn"/>
</dbReference>
<feature type="transmembrane region" description="Helical" evidence="11">
    <location>
        <begin position="110"/>
        <end position="130"/>
    </location>
</feature>
<feature type="transmembrane region" description="Helical" evidence="11">
    <location>
        <begin position="179"/>
        <end position="196"/>
    </location>
</feature>
<keyword evidence="14" id="KW-1185">Reference proteome</keyword>
<keyword evidence="7" id="KW-0560">Oxidoreductase</keyword>
<evidence type="ECO:0000313" key="13">
    <source>
        <dbReference type="EMBL" id="QNB44878.1"/>
    </source>
</evidence>
<evidence type="ECO:0000256" key="4">
    <source>
        <dbReference type="ARBA" id="ARBA00022692"/>
    </source>
</evidence>
<dbReference type="PANTHER" id="PTHR43255:SF1">
    <property type="entry name" value="IRON-SULFUR-BINDING OXIDOREDUCTASE FADF-RELATED"/>
    <property type="match status" value="1"/>
</dbReference>
<name>A0A7G6DYH4_THEFR</name>
<feature type="transmembrane region" description="Helical" evidence="11">
    <location>
        <begin position="151"/>
        <end position="167"/>
    </location>
</feature>
<evidence type="ECO:0000259" key="12">
    <source>
        <dbReference type="PROSITE" id="PS51379"/>
    </source>
</evidence>
<dbReference type="KEGG" id="tfr:BR63_00150"/>
<feature type="transmembrane region" description="Helical" evidence="11">
    <location>
        <begin position="15"/>
        <end position="33"/>
    </location>
</feature>
<evidence type="ECO:0000256" key="7">
    <source>
        <dbReference type="ARBA" id="ARBA00023002"/>
    </source>
</evidence>
<dbReference type="InterPro" id="IPR036197">
    <property type="entry name" value="NarG-like_sf"/>
</dbReference>
<dbReference type="PROSITE" id="PS00198">
    <property type="entry name" value="4FE4S_FER_1"/>
    <property type="match status" value="2"/>
</dbReference>
<dbReference type="EMBL" id="CP045798">
    <property type="protein sequence ID" value="QNB44878.1"/>
    <property type="molecule type" value="Genomic_DNA"/>
</dbReference>
<keyword evidence="8" id="KW-0408">Iron</keyword>
<evidence type="ECO:0000256" key="3">
    <source>
        <dbReference type="ARBA" id="ARBA00022485"/>
    </source>
</evidence>
<dbReference type="Pfam" id="PF02754">
    <property type="entry name" value="CCG"/>
    <property type="match status" value="2"/>
</dbReference>
<feature type="transmembrane region" description="Helical" evidence="11">
    <location>
        <begin position="208"/>
        <end position="225"/>
    </location>
</feature>
<evidence type="ECO:0000256" key="10">
    <source>
        <dbReference type="ARBA" id="ARBA00023136"/>
    </source>
</evidence>
<dbReference type="Pfam" id="PF02665">
    <property type="entry name" value="Nitrate_red_gam"/>
    <property type="match status" value="1"/>
</dbReference>
<dbReference type="GO" id="GO:0051539">
    <property type="term" value="F:4 iron, 4 sulfur cluster binding"/>
    <property type="evidence" value="ECO:0007669"/>
    <property type="project" value="UniProtKB-KW"/>
</dbReference>
<sequence>MVPTRELYWNIDGHLLMYGVFVVVLGIFFYGLYRHYTLWRMGKPEARLNNYAQRIVQVLMGTLLHKKIFRETFPGLMHGFIFYGFLILFIGTLIVGLQADLGWQVLYGNFYLLFSLLTDLFGLLVLVGLGMAFYRRYFLKPDRLDNRADDALVLAILFVVVITGFLLEGLRMVATQDPWQAWSPVGLIFGLPWRSLSMESLKTAHSWLWWFHMLLSMGFIAYLPYSKLFHILLIPANQFLVDPQSGIALSKLDLEDEEAESFGVGRIRDFTWKQLFDTEACVRCGRCQDNCPAYLSGKPLSPKALTQDLKAELYNCRGTVGSGTGKALPEAAAAQESGSLFNERITPETNWFCTTCLSCQEQCPASIEHVQKIVDMRRYLVMTEGEMPGELQLTFRNLENNGNPWGLGWAARTNWLEGLEVKLAEDGEIGDETILYWPGCSGAFDERNKKVSLALVKLFQAAGVDFVVLGNQEKCCGDLARRLGNEYLYQMLAMENIENLNVLGVKTIVTQCPHCYNTLKHEYPHLGGKYRVLHHSEFLAQLIAKGRLVFEQGELKSITYHDSCYLGRYNGLYREPRQVLQAVPGVRVVEMPRHLETSFCCGGGGGRMWLEEHGQKINMLRTEEALSTRSEMICTACPFCLTMLGDGVKTKEQQDFVQVRDIAEVLAESLKQ</sequence>
<dbReference type="InterPro" id="IPR017900">
    <property type="entry name" value="4Fe4S_Fe_S_CS"/>
</dbReference>
<dbReference type="AlphaFoldDB" id="A0A7G6DYH4"/>
<dbReference type="InterPro" id="IPR004017">
    <property type="entry name" value="Cys_rich_dom"/>
</dbReference>
<dbReference type="RefSeq" id="WP_034424476.1">
    <property type="nucleotide sequence ID" value="NZ_CP045798.1"/>
</dbReference>
<dbReference type="InterPro" id="IPR051460">
    <property type="entry name" value="HdrC_iron-sulfur_subunit"/>
</dbReference>
<dbReference type="SUPFAM" id="SSF103501">
    <property type="entry name" value="Respiratory nitrate reductase 1 gamma chain"/>
    <property type="match status" value="1"/>
</dbReference>
<keyword evidence="9" id="KW-0411">Iron-sulfur</keyword>
<keyword evidence="4 11" id="KW-0812">Transmembrane</keyword>
<keyword evidence="6 11" id="KW-1133">Transmembrane helix</keyword>
<protein>
    <submittedName>
        <fullName evidence="13">4Fe-4S dicluster domain-containing protein</fullName>
    </submittedName>
</protein>
<dbReference type="GO" id="GO:0046872">
    <property type="term" value="F:metal ion binding"/>
    <property type="evidence" value="ECO:0007669"/>
    <property type="project" value="UniProtKB-KW"/>
</dbReference>
<evidence type="ECO:0000256" key="11">
    <source>
        <dbReference type="SAM" id="Phobius"/>
    </source>
</evidence>
<dbReference type="InterPro" id="IPR023234">
    <property type="entry name" value="NarG-like_domain"/>
</dbReference>
<keyword evidence="2" id="KW-1003">Cell membrane</keyword>
<dbReference type="Pfam" id="PF13237">
    <property type="entry name" value="Fer4_10"/>
    <property type="match status" value="1"/>
</dbReference>
<feature type="transmembrane region" description="Helical" evidence="11">
    <location>
        <begin position="76"/>
        <end position="98"/>
    </location>
</feature>
<evidence type="ECO:0000256" key="2">
    <source>
        <dbReference type="ARBA" id="ARBA00022475"/>
    </source>
</evidence>
<evidence type="ECO:0000256" key="8">
    <source>
        <dbReference type="ARBA" id="ARBA00023004"/>
    </source>
</evidence>
<reference evidence="13 14" key="1">
    <citation type="journal article" date="2019" name="Front. Microbiol.">
        <title>Thermoanaerosceptrum fracticalcis gen. nov. sp. nov., a Novel Fumarate-Fermenting Microorganism From a Deep Fractured Carbonate Aquifer of the US Great Basin.</title>
        <authorList>
            <person name="Hamilton-Brehm S.D."/>
            <person name="Stewart L.E."/>
            <person name="Zavarin M."/>
            <person name="Caldwell M."/>
            <person name="Lawson P.A."/>
            <person name="Onstott T.C."/>
            <person name="Grzymski J."/>
            <person name="Neveux I."/>
            <person name="Lollar B.S."/>
            <person name="Russell C.E."/>
            <person name="Moser D.P."/>
        </authorList>
    </citation>
    <scope>NUCLEOTIDE SEQUENCE [LARGE SCALE GENOMIC DNA]</scope>
    <source>
        <strain evidence="13 14">DRI-13</strain>
    </source>
</reference>
<evidence type="ECO:0000256" key="5">
    <source>
        <dbReference type="ARBA" id="ARBA00022723"/>
    </source>
</evidence>
<keyword evidence="10 11" id="KW-0472">Membrane</keyword>
<evidence type="ECO:0000256" key="6">
    <source>
        <dbReference type="ARBA" id="ARBA00022989"/>
    </source>
</evidence>
<comment type="subcellular location">
    <subcellularLocation>
        <location evidence="1">Cell membrane</location>
        <topology evidence="1">Multi-pass membrane protein</topology>
    </subcellularLocation>
</comment>
<dbReference type="Proteomes" id="UP000515847">
    <property type="component" value="Chromosome"/>
</dbReference>
<keyword evidence="5" id="KW-0479">Metal-binding</keyword>
<dbReference type="Gene3D" id="1.20.950.20">
    <property type="entry name" value="Transmembrane di-heme cytochromes, Chain C"/>
    <property type="match status" value="1"/>
</dbReference>
<dbReference type="Gene3D" id="1.10.1060.10">
    <property type="entry name" value="Alpha-helical ferredoxin"/>
    <property type="match status" value="1"/>
</dbReference>